<accession>A0AAD7K2T9</accession>
<dbReference type="EMBL" id="JARJLG010000013">
    <property type="protein sequence ID" value="KAJ7775992.1"/>
    <property type="molecule type" value="Genomic_DNA"/>
</dbReference>
<evidence type="ECO:0000313" key="1">
    <source>
        <dbReference type="EMBL" id="KAJ7775992.1"/>
    </source>
</evidence>
<sequence>HRCDPYMVEVVLSGLTFNSPDDQAPVATFYFRQPNDALQQGYVYNLTNDAADASIWHFAPVPGQALAETPSVTYDLGNSTLEANCPGNASQCAHGSFKDSGLLSFSLTNVFNTSTVNLSAVDKDWDYGQSDDAPSYMLKEVRPDGSLGKVVVRTAVTEVGHCTNLKLCANDASIETLAPVGLTLMKQNAYAIVCTTPNSN</sequence>
<name>A0AAD7K2T9_9AGAR</name>
<organism evidence="1 2">
    <name type="scientific">Mycena maculata</name>
    <dbReference type="NCBI Taxonomy" id="230809"/>
    <lineage>
        <taxon>Eukaryota</taxon>
        <taxon>Fungi</taxon>
        <taxon>Dikarya</taxon>
        <taxon>Basidiomycota</taxon>
        <taxon>Agaricomycotina</taxon>
        <taxon>Agaricomycetes</taxon>
        <taxon>Agaricomycetidae</taxon>
        <taxon>Agaricales</taxon>
        <taxon>Marasmiineae</taxon>
        <taxon>Mycenaceae</taxon>
        <taxon>Mycena</taxon>
    </lineage>
</organism>
<proteinExistence type="predicted"/>
<dbReference type="Proteomes" id="UP001215280">
    <property type="component" value="Unassembled WGS sequence"/>
</dbReference>
<gene>
    <name evidence="1" type="ORF">DFH07DRAFT_731981</name>
</gene>
<evidence type="ECO:0000313" key="2">
    <source>
        <dbReference type="Proteomes" id="UP001215280"/>
    </source>
</evidence>
<feature type="non-terminal residue" evidence="1">
    <location>
        <position position="1"/>
    </location>
</feature>
<keyword evidence="2" id="KW-1185">Reference proteome</keyword>
<protein>
    <submittedName>
        <fullName evidence="1">Uncharacterized protein</fullName>
    </submittedName>
</protein>
<dbReference type="AlphaFoldDB" id="A0AAD7K2T9"/>
<reference evidence="1" key="1">
    <citation type="submission" date="2023-03" db="EMBL/GenBank/DDBJ databases">
        <title>Massive genome expansion in bonnet fungi (Mycena s.s.) driven by repeated elements and novel gene families across ecological guilds.</title>
        <authorList>
            <consortium name="Lawrence Berkeley National Laboratory"/>
            <person name="Harder C.B."/>
            <person name="Miyauchi S."/>
            <person name="Viragh M."/>
            <person name="Kuo A."/>
            <person name="Thoen E."/>
            <person name="Andreopoulos B."/>
            <person name="Lu D."/>
            <person name="Skrede I."/>
            <person name="Drula E."/>
            <person name="Henrissat B."/>
            <person name="Morin E."/>
            <person name="Kohler A."/>
            <person name="Barry K."/>
            <person name="LaButti K."/>
            <person name="Morin E."/>
            <person name="Salamov A."/>
            <person name="Lipzen A."/>
            <person name="Mereny Z."/>
            <person name="Hegedus B."/>
            <person name="Baldrian P."/>
            <person name="Stursova M."/>
            <person name="Weitz H."/>
            <person name="Taylor A."/>
            <person name="Grigoriev I.V."/>
            <person name="Nagy L.G."/>
            <person name="Martin F."/>
            <person name="Kauserud H."/>
        </authorList>
    </citation>
    <scope>NUCLEOTIDE SEQUENCE</scope>
    <source>
        <strain evidence="1">CBHHK188m</strain>
    </source>
</reference>
<comment type="caution">
    <text evidence="1">The sequence shown here is derived from an EMBL/GenBank/DDBJ whole genome shotgun (WGS) entry which is preliminary data.</text>
</comment>